<dbReference type="AlphaFoldDB" id="A0A7J0DV63"/>
<evidence type="ECO:0000313" key="3">
    <source>
        <dbReference type="Proteomes" id="UP000585474"/>
    </source>
</evidence>
<feature type="compositionally biased region" description="Polar residues" evidence="1">
    <location>
        <begin position="1"/>
        <end position="10"/>
    </location>
</feature>
<evidence type="ECO:0000256" key="1">
    <source>
        <dbReference type="SAM" id="MobiDB-lite"/>
    </source>
</evidence>
<protein>
    <submittedName>
        <fullName evidence="2">Uncharacterized protein</fullName>
    </submittedName>
</protein>
<dbReference type="Proteomes" id="UP000585474">
    <property type="component" value="Unassembled WGS sequence"/>
</dbReference>
<gene>
    <name evidence="2" type="ORF">Acr_00g0084390</name>
</gene>
<accession>A0A7J0DV63</accession>
<keyword evidence="3" id="KW-1185">Reference proteome</keyword>
<evidence type="ECO:0000313" key="2">
    <source>
        <dbReference type="EMBL" id="GFS43258.1"/>
    </source>
</evidence>
<dbReference type="EMBL" id="BJWL01000417">
    <property type="protein sequence ID" value="GFS43258.1"/>
    <property type="molecule type" value="Genomic_DNA"/>
</dbReference>
<feature type="compositionally biased region" description="Basic and acidic residues" evidence="1">
    <location>
        <begin position="298"/>
        <end position="308"/>
    </location>
</feature>
<organism evidence="2 3">
    <name type="scientific">Actinidia rufa</name>
    <dbReference type="NCBI Taxonomy" id="165716"/>
    <lineage>
        <taxon>Eukaryota</taxon>
        <taxon>Viridiplantae</taxon>
        <taxon>Streptophyta</taxon>
        <taxon>Embryophyta</taxon>
        <taxon>Tracheophyta</taxon>
        <taxon>Spermatophyta</taxon>
        <taxon>Magnoliopsida</taxon>
        <taxon>eudicotyledons</taxon>
        <taxon>Gunneridae</taxon>
        <taxon>Pentapetalae</taxon>
        <taxon>asterids</taxon>
        <taxon>Ericales</taxon>
        <taxon>Actinidiaceae</taxon>
        <taxon>Actinidia</taxon>
    </lineage>
</organism>
<name>A0A7J0DV63_9ERIC</name>
<feature type="region of interest" description="Disordered" evidence="1">
    <location>
        <begin position="1"/>
        <end position="23"/>
    </location>
</feature>
<dbReference type="OrthoDB" id="685909at2759"/>
<comment type="caution">
    <text evidence="2">The sequence shown here is derived from an EMBL/GenBank/DDBJ whole genome shotgun (WGS) entry which is preliminary data.</text>
</comment>
<reference evidence="3" key="1">
    <citation type="submission" date="2019-07" db="EMBL/GenBank/DDBJ databases">
        <title>De Novo Assembly of kiwifruit Actinidia rufa.</title>
        <authorList>
            <person name="Sugita-Konishi S."/>
            <person name="Sato K."/>
            <person name="Mori E."/>
            <person name="Abe Y."/>
            <person name="Kisaki G."/>
            <person name="Hamano K."/>
            <person name="Suezawa K."/>
            <person name="Otani M."/>
            <person name="Fukuda T."/>
            <person name="Manabe T."/>
            <person name="Gomi K."/>
            <person name="Tabuchi M."/>
            <person name="Akimitsu K."/>
            <person name="Kataoka I."/>
        </authorList>
    </citation>
    <scope>NUCLEOTIDE SEQUENCE [LARGE SCALE GENOMIC DNA]</scope>
    <source>
        <strain evidence="3">cv. Fuchu</strain>
    </source>
</reference>
<sequence length="315" mass="35851">MTNEANQSPDSPREDFSTPEDIPMVAIPPSVEQETNIMTLDELDQFREFYSFPPHMQLRIPEEGETITSTHPNKGPIQSEQQSQAKLRLAILQGEVQENLAQRILSNVKGRKRKFFFAYGEDWEFYEGLSREYGVLRVPKSWASQLGKGGRAILDPGASRVQVLLSLELKLVFLEFELKLGSYAMSKRISFKKLSQNVVKFNAEKPTTKSTSAKGVAADELIKVKGKRDAQSKEQVVEEFKSSSEYEVVVETASSKYFGEGFDFFKRQLRRHHPDMDINLIDMGFDHDILVEEDENKGDESRGEKDKDDGGEEQQ</sequence>
<feature type="region of interest" description="Disordered" evidence="1">
    <location>
        <begin position="291"/>
        <end position="315"/>
    </location>
</feature>
<proteinExistence type="predicted"/>